<accession>A0ACC0M3M7</accession>
<organism evidence="1 2">
    <name type="scientific">Rhododendron molle</name>
    <name type="common">Chinese azalea</name>
    <name type="synonym">Azalea mollis</name>
    <dbReference type="NCBI Taxonomy" id="49168"/>
    <lineage>
        <taxon>Eukaryota</taxon>
        <taxon>Viridiplantae</taxon>
        <taxon>Streptophyta</taxon>
        <taxon>Embryophyta</taxon>
        <taxon>Tracheophyta</taxon>
        <taxon>Spermatophyta</taxon>
        <taxon>Magnoliopsida</taxon>
        <taxon>eudicotyledons</taxon>
        <taxon>Gunneridae</taxon>
        <taxon>Pentapetalae</taxon>
        <taxon>asterids</taxon>
        <taxon>Ericales</taxon>
        <taxon>Ericaceae</taxon>
        <taxon>Ericoideae</taxon>
        <taxon>Rhodoreae</taxon>
        <taxon>Rhododendron</taxon>
    </lineage>
</organism>
<reference evidence="1" key="1">
    <citation type="submission" date="2022-02" db="EMBL/GenBank/DDBJ databases">
        <title>Plant Genome Project.</title>
        <authorList>
            <person name="Zhang R.-G."/>
        </authorList>
    </citation>
    <scope>NUCLEOTIDE SEQUENCE</scope>
    <source>
        <strain evidence="1">AT1</strain>
    </source>
</reference>
<dbReference type="EMBL" id="CM046397">
    <property type="protein sequence ID" value="KAI8535381.1"/>
    <property type="molecule type" value="Genomic_DNA"/>
</dbReference>
<comment type="caution">
    <text evidence="1">The sequence shown here is derived from an EMBL/GenBank/DDBJ whole genome shotgun (WGS) entry which is preliminary data.</text>
</comment>
<dbReference type="Proteomes" id="UP001062846">
    <property type="component" value="Chromosome 10"/>
</dbReference>
<sequence length="106" mass="11918">MEERLQQVLAAIGSLTQRMEAFEVAISPRRRPIQSPFSKEEEVSDDISITQLLAGNHQSRARTMENEATIEWLFTSNIIPNPIIDGGNKKILQKEVVTVLEDGEVN</sequence>
<keyword evidence="2" id="KW-1185">Reference proteome</keyword>
<evidence type="ECO:0000313" key="2">
    <source>
        <dbReference type="Proteomes" id="UP001062846"/>
    </source>
</evidence>
<evidence type="ECO:0000313" key="1">
    <source>
        <dbReference type="EMBL" id="KAI8535381.1"/>
    </source>
</evidence>
<gene>
    <name evidence="1" type="ORF">RHMOL_Rhmol10G0169900</name>
</gene>
<name>A0ACC0M3M7_RHOML</name>
<protein>
    <submittedName>
        <fullName evidence="1">Uncharacterized protein</fullName>
    </submittedName>
</protein>
<proteinExistence type="predicted"/>